<dbReference type="Pfam" id="PF25670">
    <property type="entry name" value="Phage_tail_C_2"/>
    <property type="match status" value="1"/>
</dbReference>
<reference evidence="2 3" key="1">
    <citation type="submission" date="2013-10" db="EMBL/GenBank/DDBJ databases">
        <title>Whole Genome Shotgun Sequence of Photorhabdus temperata J3.</title>
        <authorList>
            <person name="Park G.-S."/>
            <person name="Hong S.-J."/>
            <person name="Shin J.-H."/>
        </authorList>
    </citation>
    <scope>NUCLEOTIDE SEQUENCE [LARGE SCALE GENOMIC DNA]</scope>
    <source>
        <strain evidence="2 3">J3</strain>
    </source>
</reference>
<feature type="domain" description="Phage tail protein C-terminal" evidence="1">
    <location>
        <begin position="333"/>
        <end position="438"/>
    </location>
</feature>
<feature type="non-terminal residue" evidence="2">
    <location>
        <position position="444"/>
    </location>
</feature>
<evidence type="ECO:0000313" key="2">
    <source>
        <dbReference type="EMBL" id="ERT10596.1"/>
    </source>
</evidence>
<dbReference type="InterPro" id="IPR058008">
    <property type="entry name" value="Gp26_C"/>
</dbReference>
<sequence>MSSYNFGTISIAANSDIATGTGTHWKDNKFGVAPAQTILIKVGNAFKLSAIKNVNSDTELVLIDKFPDVVSNATYFIQTSVPDTYSDAARKVTAQLGYTDELLFNLNKWMTETGVITITTPEGKTIQLKSINALASDISNRLTKDQNGADIPNKSEFIKNLGLAETVNLANGAVPKSGGTLTGTLSAPKISVDAQNKQRTTIISTNDAGESVIANYFNALVLKSGSASYSNKDLAFQADTMATDVYVVRNDKYGNINDFNNIPNNRTFFGYGSSTDVLNRSGVSGPGISFAGYSDYALQLQAAYYDSNIMMFRCRNGDAKSWGVWREIRHSGNTTFDASGFLKRASPIIEIYPSGEFTTNEESEGAEVTKESTGIYHISNVCGYNTDMGWGVHGGISVPKDNNNLELIFVDDRVQSDGSIIIETFHRQHAHLPTRFQNWRLKCI</sequence>
<name>U7QVZ5_PHOTE</name>
<evidence type="ECO:0000313" key="3">
    <source>
        <dbReference type="Proteomes" id="UP000017133"/>
    </source>
</evidence>
<comment type="caution">
    <text evidence="2">The sequence shown here is derived from an EMBL/GenBank/DDBJ whole genome shotgun (WGS) entry which is preliminary data.</text>
</comment>
<organism evidence="2 3">
    <name type="scientific">Photorhabdus temperata J3</name>
    <dbReference type="NCBI Taxonomy" id="1389415"/>
    <lineage>
        <taxon>Bacteria</taxon>
        <taxon>Pseudomonadati</taxon>
        <taxon>Pseudomonadota</taxon>
        <taxon>Gammaproteobacteria</taxon>
        <taxon>Enterobacterales</taxon>
        <taxon>Morganellaceae</taxon>
        <taxon>Photorhabdus</taxon>
    </lineage>
</organism>
<accession>U7QVZ5</accession>
<evidence type="ECO:0000259" key="1">
    <source>
        <dbReference type="Pfam" id="PF25670"/>
    </source>
</evidence>
<protein>
    <recommendedName>
        <fullName evidence="1">Phage tail protein C-terminal domain-containing protein</fullName>
    </recommendedName>
</protein>
<proteinExistence type="predicted"/>
<gene>
    <name evidence="2" type="ORF">O185_23950</name>
</gene>
<dbReference type="EMBL" id="AXDT01000295">
    <property type="protein sequence ID" value="ERT10596.1"/>
    <property type="molecule type" value="Genomic_DNA"/>
</dbReference>
<dbReference type="AlphaFoldDB" id="U7QVZ5"/>
<dbReference type="RefSeq" id="WP_023046381.1">
    <property type="nucleotide sequence ID" value="NZ_AXDT01000295.1"/>
</dbReference>
<keyword evidence="3" id="KW-1185">Reference proteome</keyword>
<dbReference type="Proteomes" id="UP000017133">
    <property type="component" value="Unassembled WGS sequence"/>
</dbReference>